<proteinExistence type="predicted"/>
<reference evidence="1" key="1">
    <citation type="submission" date="2023-08" db="EMBL/GenBank/DDBJ databases">
        <title>Pelteobagrus vachellii genome.</title>
        <authorList>
            <person name="Liu H."/>
        </authorList>
    </citation>
    <scope>NUCLEOTIDE SEQUENCE</scope>
    <source>
        <strain evidence="1">PRFRI_2022a</strain>
        <tissue evidence="1">Muscle</tissue>
    </source>
</reference>
<protein>
    <submittedName>
        <fullName evidence="1">Uncharacterized protein</fullName>
    </submittedName>
</protein>
<dbReference type="AlphaFoldDB" id="A0AA88P1C2"/>
<organism evidence="1 2">
    <name type="scientific">Tachysurus vachellii</name>
    <name type="common">Darkbarbel catfish</name>
    <name type="synonym">Pelteobagrus vachellii</name>
    <dbReference type="NCBI Taxonomy" id="175792"/>
    <lineage>
        <taxon>Eukaryota</taxon>
        <taxon>Metazoa</taxon>
        <taxon>Chordata</taxon>
        <taxon>Craniata</taxon>
        <taxon>Vertebrata</taxon>
        <taxon>Euteleostomi</taxon>
        <taxon>Actinopterygii</taxon>
        <taxon>Neopterygii</taxon>
        <taxon>Teleostei</taxon>
        <taxon>Ostariophysi</taxon>
        <taxon>Siluriformes</taxon>
        <taxon>Bagridae</taxon>
        <taxon>Tachysurus</taxon>
    </lineage>
</organism>
<dbReference type="Proteomes" id="UP001187315">
    <property type="component" value="Unassembled WGS sequence"/>
</dbReference>
<keyword evidence="2" id="KW-1185">Reference proteome</keyword>
<accession>A0AA88P1C2</accession>
<evidence type="ECO:0000313" key="1">
    <source>
        <dbReference type="EMBL" id="KAK2868260.1"/>
    </source>
</evidence>
<name>A0AA88P1C2_TACVA</name>
<sequence>MSLRATNRSAFIIQLFCGHGRDVIRKTQKIWVVVEEVVVEMEGELEVKKEVVEMEVGKVEGLVVKDMVVVVKEVVLVFLVKEVVVMMEMVVVDEEV</sequence>
<evidence type="ECO:0000313" key="2">
    <source>
        <dbReference type="Proteomes" id="UP001187315"/>
    </source>
</evidence>
<gene>
    <name evidence="1" type="ORF">Q7C36_000131</name>
</gene>
<comment type="caution">
    <text evidence="1">The sequence shown here is derived from an EMBL/GenBank/DDBJ whole genome shotgun (WGS) entry which is preliminary data.</text>
</comment>
<dbReference type="EMBL" id="JAVHJS010000001">
    <property type="protein sequence ID" value="KAK2868260.1"/>
    <property type="molecule type" value="Genomic_DNA"/>
</dbReference>